<feature type="domain" description="Hint" evidence="3">
    <location>
        <begin position="213"/>
        <end position="313"/>
    </location>
</feature>
<dbReference type="Pfam" id="PF01079">
    <property type="entry name" value="Hint"/>
    <property type="match status" value="1"/>
</dbReference>
<dbReference type="STRING" id="451379.A0A0N5ABU6"/>
<reference evidence="5" key="1">
    <citation type="submission" date="2017-02" db="UniProtKB">
        <authorList>
            <consortium name="WormBaseParasite"/>
        </authorList>
    </citation>
    <scope>IDENTIFICATION</scope>
</reference>
<evidence type="ECO:0000313" key="5">
    <source>
        <dbReference type="WBParaSite" id="SMUV_0000162201-mRNA-1"/>
    </source>
</evidence>
<evidence type="ECO:0000256" key="1">
    <source>
        <dbReference type="ARBA" id="ARBA00022473"/>
    </source>
</evidence>
<dbReference type="Gene3D" id="2.170.16.10">
    <property type="entry name" value="Hedgehog/Intein (Hint) domain"/>
    <property type="match status" value="1"/>
</dbReference>
<dbReference type="InterPro" id="IPR052140">
    <property type="entry name" value="Dev_Signal_Hedgehog-like"/>
</dbReference>
<dbReference type="WBParaSite" id="SMUV_0000162201-mRNA-1">
    <property type="protein sequence ID" value="SMUV_0000162201-mRNA-1"/>
    <property type="gene ID" value="SMUV_0000162201"/>
</dbReference>
<feature type="chain" id="PRO_5005892922" evidence="2">
    <location>
        <begin position="19"/>
        <end position="379"/>
    </location>
</feature>
<sequence length="379" mass="42268">MRLFQIATLLCFVSATHGSSCGEAAIPFSFEALENGQPVLGCARPTCFGWTADARPVSTKSQFYRINGVPDGFLRKSTELPQKVYQNLDQNLKCFASSNNTNKIYSLSLQCCTYDGLRQSTDRGVAVVKPGQIVIGGEVTKKGRQYAFDYISDIVIRHGSDKRLVELTVYTQQVPQYVYQVAQPQPQPQYYYQYQQPVQYYQPSVPAAVAGGYWCFSADTLVHTSKGKDVRMDELTLNDWVLARQANKLTYLPVKSWLHRLPKQKAQFQQISLEDGTSLKLTNLHYIYKTNCQRMLNCYSGEIKAGDCVLRVKGEQVMLLNIVVNDTGIFAPLTASGDIVANGVHTSCFAVLHSNAMQSVFFDVSTNPSSNTNSESFTN</sequence>
<feature type="signal peptide" evidence="2">
    <location>
        <begin position="1"/>
        <end position="18"/>
    </location>
</feature>
<proteinExistence type="predicted"/>
<dbReference type="Proteomes" id="UP000046393">
    <property type="component" value="Unplaced"/>
</dbReference>
<keyword evidence="4" id="KW-1185">Reference proteome</keyword>
<dbReference type="SUPFAM" id="SSF51294">
    <property type="entry name" value="Hedgehog/intein (Hint) domain"/>
    <property type="match status" value="1"/>
</dbReference>
<dbReference type="InterPro" id="IPR036844">
    <property type="entry name" value="Hint_dom_sf"/>
</dbReference>
<evidence type="ECO:0000259" key="3">
    <source>
        <dbReference type="SMART" id="SM00306"/>
    </source>
</evidence>
<dbReference type="InterPro" id="IPR003587">
    <property type="entry name" value="Hint_dom_N"/>
</dbReference>
<keyword evidence="2" id="KW-0732">Signal</keyword>
<evidence type="ECO:0000256" key="2">
    <source>
        <dbReference type="SAM" id="SignalP"/>
    </source>
</evidence>
<dbReference type="GO" id="GO:0016539">
    <property type="term" value="P:intein-mediated protein splicing"/>
    <property type="evidence" value="ECO:0007669"/>
    <property type="project" value="InterPro"/>
</dbReference>
<dbReference type="PANTHER" id="PTHR46706">
    <property type="entry name" value="PROTEIN QUA-1-RELATED"/>
    <property type="match status" value="1"/>
</dbReference>
<accession>A0A0N5ABU6</accession>
<dbReference type="CDD" id="cd00081">
    <property type="entry name" value="Hint"/>
    <property type="match status" value="1"/>
</dbReference>
<protein>
    <submittedName>
        <fullName evidence="5">HintN domain-containing protein</fullName>
    </submittedName>
</protein>
<evidence type="ECO:0000313" key="4">
    <source>
        <dbReference type="Proteomes" id="UP000046393"/>
    </source>
</evidence>
<dbReference type="InterPro" id="IPR001767">
    <property type="entry name" value="Hedgehog_Hint"/>
</dbReference>
<keyword evidence="1" id="KW-0217">Developmental protein</keyword>
<name>A0A0N5ABU6_9BILA</name>
<organism evidence="4 5">
    <name type="scientific">Syphacia muris</name>
    <dbReference type="NCBI Taxonomy" id="451379"/>
    <lineage>
        <taxon>Eukaryota</taxon>
        <taxon>Metazoa</taxon>
        <taxon>Ecdysozoa</taxon>
        <taxon>Nematoda</taxon>
        <taxon>Chromadorea</taxon>
        <taxon>Rhabditida</taxon>
        <taxon>Spirurina</taxon>
        <taxon>Oxyuridomorpha</taxon>
        <taxon>Oxyuroidea</taxon>
        <taxon>Oxyuridae</taxon>
        <taxon>Syphacia</taxon>
    </lineage>
</organism>
<dbReference type="InterPro" id="IPR006141">
    <property type="entry name" value="Intein_N"/>
</dbReference>
<dbReference type="GO" id="GO:0016540">
    <property type="term" value="P:protein autoprocessing"/>
    <property type="evidence" value="ECO:0007669"/>
    <property type="project" value="InterPro"/>
</dbReference>
<dbReference type="SMART" id="SM00306">
    <property type="entry name" value="HintN"/>
    <property type="match status" value="1"/>
</dbReference>
<dbReference type="AlphaFoldDB" id="A0A0N5ABU6"/>
<dbReference type="PROSITE" id="PS50817">
    <property type="entry name" value="INTEIN_N_TER"/>
    <property type="match status" value="1"/>
</dbReference>
<dbReference type="PANTHER" id="PTHR46706:SF12">
    <property type="entry name" value="PROTEIN QUA-1-RELATED"/>
    <property type="match status" value="1"/>
</dbReference>